<feature type="region of interest" description="Disordered" evidence="1">
    <location>
        <begin position="137"/>
        <end position="180"/>
    </location>
</feature>
<dbReference type="AlphaFoldDB" id="A0A0C3BMS2"/>
<evidence type="ECO:0000313" key="4">
    <source>
        <dbReference type="Proteomes" id="UP000053424"/>
    </source>
</evidence>
<evidence type="ECO:0000256" key="1">
    <source>
        <dbReference type="SAM" id="MobiDB-lite"/>
    </source>
</evidence>
<organism evidence="3 4">
    <name type="scientific">Hebeloma cylindrosporum</name>
    <dbReference type="NCBI Taxonomy" id="76867"/>
    <lineage>
        <taxon>Eukaryota</taxon>
        <taxon>Fungi</taxon>
        <taxon>Dikarya</taxon>
        <taxon>Basidiomycota</taxon>
        <taxon>Agaricomycotina</taxon>
        <taxon>Agaricomycetes</taxon>
        <taxon>Agaricomycetidae</taxon>
        <taxon>Agaricales</taxon>
        <taxon>Agaricineae</taxon>
        <taxon>Hymenogastraceae</taxon>
        <taxon>Hebeloma</taxon>
    </lineage>
</organism>
<feature type="region of interest" description="Disordered" evidence="1">
    <location>
        <begin position="1"/>
        <end position="68"/>
    </location>
</feature>
<dbReference type="HOGENOM" id="CLU_128323_0_0_1"/>
<keyword evidence="2" id="KW-1133">Transmembrane helix</keyword>
<keyword evidence="2" id="KW-0812">Transmembrane</keyword>
<accession>A0A0C3BMS2</accession>
<feature type="transmembrane region" description="Helical" evidence="2">
    <location>
        <begin position="73"/>
        <end position="91"/>
    </location>
</feature>
<protein>
    <submittedName>
        <fullName evidence="3">Uncharacterized protein</fullName>
    </submittedName>
</protein>
<gene>
    <name evidence="3" type="ORF">M413DRAFT_448032</name>
</gene>
<keyword evidence="4" id="KW-1185">Reference proteome</keyword>
<name>A0A0C3BMS2_HEBCY</name>
<dbReference type="EMBL" id="KN831793">
    <property type="protein sequence ID" value="KIM37985.1"/>
    <property type="molecule type" value="Genomic_DNA"/>
</dbReference>
<proteinExistence type="predicted"/>
<reference evidence="3 4" key="1">
    <citation type="submission" date="2014-04" db="EMBL/GenBank/DDBJ databases">
        <authorList>
            <consortium name="DOE Joint Genome Institute"/>
            <person name="Kuo A."/>
            <person name="Gay G."/>
            <person name="Dore J."/>
            <person name="Kohler A."/>
            <person name="Nagy L.G."/>
            <person name="Floudas D."/>
            <person name="Copeland A."/>
            <person name="Barry K.W."/>
            <person name="Cichocki N."/>
            <person name="Veneault-Fourrey C."/>
            <person name="LaButti K."/>
            <person name="Lindquist E.A."/>
            <person name="Lipzen A."/>
            <person name="Lundell T."/>
            <person name="Morin E."/>
            <person name="Murat C."/>
            <person name="Sun H."/>
            <person name="Tunlid A."/>
            <person name="Henrissat B."/>
            <person name="Grigoriev I.V."/>
            <person name="Hibbett D.S."/>
            <person name="Martin F."/>
            <person name="Nordberg H.P."/>
            <person name="Cantor M.N."/>
            <person name="Hua S.X."/>
        </authorList>
    </citation>
    <scope>NUCLEOTIDE SEQUENCE [LARGE SCALE GENOMIC DNA]</scope>
    <source>
        <strain evidence="4">h7</strain>
    </source>
</reference>
<evidence type="ECO:0000313" key="3">
    <source>
        <dbReference type="EMBL" id="KIM37985.1"/>
    </source>
</evidence>
<sequence length="180" mass="19529">MTDDEKPLSPTAQDDIDESDWDEVDGDGDGDDEKTPLLSSPDSEPSGSSRSTSPEPNADSRFSPPPPSPLKRISLLTFIVLLLFVGFHMRGDLLEAKRKPKIIHASRYSKDYKFRPAASPIITETLKDGRLRLRGALPTPTATTTPAVAKKKKVGVGKATGKRKAGKSKRKQGAGFGKRM</sequence>
<reference evidence="4" key="2">
    <citation type="submission" date="2015-01" db="EMBL/GenBank/DDBJ databases">
        <title>Evolutionary Origins and Diversification of the Mycorrhizal Mutualists.</title>
        <authorList>
            <consortium name="DOE Joint Genome Institute"/>
            <consortium name="Mycorrhizal Genomics Consortium"/>
            <person name="Kohler A."/>
            <person name="Kuo A."/>
            <person name="Nagy L.G."/>
            <person name="Floudas D."/>
            <person name="Copeland A."/>
            <person name="Barry K.W."/>
            <person name="Cichocki N."/>
            <person name="Veneault-Fourrey C."/>
            <person name="LaButti K."/>
            <person name="Lindquist E.A."/>
            <person name="Lipzen A."/>
            <person name="Lundell T."/>
            <person name="Morin E."/>
            <person name="Murat C."/>
            <person name="Riley R."/>
            <person name="Ohm R."/>
            <person name="Sun H."/>
            <person name="Tunlid A."/>
            <person name="Henrissat B."/>
            <person name="Grigoriev I.V."/>
            <person name="Hibbett D.S."/>
            <person name="Martin F."/>
        </authorList>
    </citation>
    <scope>NUCLEOTIDE SEQUENCE [LARGE SCALE GENOMIC DNA]</scope>
    <source>
        <strain evidence="4">h7</strain>
    </source>
</reference>
<dbReference type="Proteomes" id="UP000053424">
    <property type="component" value="Unassembled WGS sequence"/>
</dbReference>
<feature type="compositionally biased region" description="Basic residues" evidence="1">
    <location>
        <begin position="149"/>
        <end position="180"/>
    </location>
</feature>
<evidence type="ECO:0000256" key="2">
    <source>
        <dbReference type="SAM" id="Phobius"/>
    </source>
</evidence>
<keyword evidence="2" id="KW-0472">Membrane</keyword>
<feature type="compositionally biased region" description="Low complexity" evidence="1">
    <location>
        <begin position="137"/>
        <end position="148"/>
    </location>
</feature>
<dbReference type="STRING" id="686832.A0A0C3BMS2"/>
<dbReference type="OrthoDB" id="2538110at2759"/>
<feature type="compositionally biased region" description="Acidic residues" evidence="1">
    <location>
        <begin position="14"/>
        <end position="32"/>
    </location>
</feature>
<feature type="compositionally biased region" description="Low complexity" evidence="1">
    <location>
        <begin position="36"/>
        <end position="56"/>
    </location>
</feature>